<proteinExistence type="predicted"/>
<gene>
    <name evidence="1" type="ORF">J2S13_002729</name>
</gene>
<dbReference type="Pfam" id="PF11155">
    <property type="entry name" value="DUF2935"/>
    <property type="match status" value="1"/>
</dbReference>
<accession>A0AAJ1WK97</accession>
<sequence>MADPIVVRSLNEINFWSRIMKEHALFLSLGFTYEQKQLVDEANQFISLFERIEDKLSKFTVNSDLRQVQAFNSEVY</sequence>
<evidence type="ECO:0000313" key="1">
    <source>
        <dbReference type="EMBL" id="MDQ0216288.1"/>
    </source>
</evidence>
<keyword evidence="2" id="KW-1185">Reference proteome</keyword>
<organism evidence="1 2">
    <name type="scientific">Oikeobacillus pervagus</name>
    <dbReference type="NCBI Taxonomy" id="1325931"/>
    <lineage>
        <taxon>Bacteria</taxon>
        <taxon>Bacillati</taxon>
        <taxon>Bacillota</taxon>
        <taxon>Bacilli</taxon>
        <taxon>Bacillales</taxon>
        <taxon>Bacillaceae</taxon>
        <taxon>Oikeobacillus</taxon>
    </lineage>
</organism>
<dbReference type="AlphaFoldDB" id="A0AAJ1WK97"/>
<reference evidence="1" key="1">
    <citation type="submission" date="2023-07" db="EMBL/GenBank/DDBJ databases">
        <title>Genomic Encyclopedia of Type Strains, Phase IV (KMG-IV): sequencing the most valuable type-strain genomes for metagenomic binning, comparative biology and taxonomic classification.</title>
        <authorList>
            <person name="Goeker M."/>
        </authorList>
    </citation>
    <scope>NUCLEOTIDE SEQUENCE</scope>
    <source>
        <strain evidence="1">DSM 23947</strain>
    </source>
</reference>
<comment type="caution">
    <text evidence="1">The sequence shown here is derived from an EMBL/GenBank/DDBJ whole genome shotgun (WGS) entry which is preliminary data.</text>
</comment>
<dbReference type="SUPFAM" id="SSF158430">
    <property type="entry name" value="Bacillus cereus metalloprotein-like"/>
    <property type="match status" value="1"/>
</dbReference>
<dbReference type="Gene3D" id="1.20.1260.120">
    <property type="entry name" value="Protein of unknown function DUF2935"/>
    <property type="match status" value="1"/>
</dbReference>
<dbReference type="InterPro" id="IPR021328">
    <property type="entry name" value="CotB-like"/>
</dbReference>
<evidence type="ECO:0008006" key="3">
    <source>
        <dbReference type="Google" id="ProtNLM"/>
    </source>
</evidence>
<dbReference type="EMBL" id="JAUSUC010000042">
    <property type="protein sequence ID" value="MDQ0216288.1"/>
    <property type="molecule type" value="Genomic_DNA"/>
</dbReference>
<name>A0AAJ1WK97_9BACI</name>
<dbReference type="Proteomes" id="UP001237207">
    <property type="component" value="Unassembled WGS sequence"/>
</dbReference>
<evidence type="ECO:0000313" key="2">
    <source>
        <dbReference type="Proteomes" id="UP001237207"/>
    </source>
</evidence>
<protein>
    <recommendedName>
        <fullName evidence="3">DUF2935 domain-containing protein</fullName>
    </recommendedName>
</protein>